<evidence type="ECO:0000313" key="1">
    <source>
        <dbReference type="EMBL" id="MCK9814595.1"/>
    </source>
</evidence>
<dbReference type="Proteomes" id="UP001155163">
    <property type="component" value="Unassembled WGS sequence"/>
</dbReference>
<sequence length="71" mass="7744">MAALYAKVSHHPGGNRTLVVSEKELTGYDHVHSPSGLIANGDALAFYRIVATYIAQLSKEGHQVEYTDTSR</sequence>
<protein>
    <submittedName>
        <fullName evidence="1">Uncharacterized protein</fullName>
    </submittedName>
</protein>
<proteinExistence type="predicted"/>
<reference evidence="1 2" key="2">
    <citation type="journal article" date="2023" name="Plant Pathol.">
        <title>Dismantling and reorganizing Pseudomonas marginalis sensu#lato.</title>
        <authorList>
            <person name="Sawada H."/>
            <person name="Fujikawa T."/>
            <person name="Satou M."/>
        </authorList>
    </citation>
    <scope>NUCLEOTIDE SEQUENCE [LARGE SCALE GENOMIC DNA]</scope>
    <source>
        <strain evidence="1 2">MAFF 302046</strain>
    </source>
</reference>
<organism evidence="1 2">
    <name type="scientific">Pseudomonas morbosilactucae</name>
    <dbReference type="NCBI Taxonomy" id="2938197"/>
    <lineage>
        <taxon>Bacteria</taxon>
        <taxon>Pseudomonadati</taxon>
        <taxon>Pseudomonadota</taxon>
        <taxon>Gammaproteobacteria</taxon>
        <taxon>Pseudomonadales</taxon>
        <taxon>Pseudomonadaceae</taxon>
        <taxon>Pseudomonas</taxon>
    </lineage>
</organism>
<dbReference type="RefSeq" id="WP_268261916.1">
    <property type="nucleotide sequence ID" value="NZ_JALQCX010000016.1"/>
</dbReference>
<accession>A0ABT0JFB8</accession>
<dbReference type="EMBL" id="JALQCX010000016">
    <property type="protein sequence ID" value="MCK9814595.1"/>
    <property type="molecule type" value="Genomic_DNA"/>
</dbReference>
<comment type="caution">
    <text evidence="1">The sequence shown here is derived from an EMBL/GenBank/DDBJ whole genome shotgun (WGS) entry which is preliminary data.</text>
</comment>
<name>A0ABT0JFB8_9PSED</name>
<evidence type="ECO:0000313" key="2">
    <source>
        <dbReference type="Proteomes" id="UP001155163"/>
    </source>
</evidence>
<gene>
    <name evidence="1" type="ORF">M1B35_10780</name>
</gene>
<keyword evidence="2" id="KW-1185">Reference proteome</keyword>
<reference evidence="1 2" key="1">
    <citation type="journal article" date="2022" name="Int. J. Syst. Evol. Microbiol.">
        <title>Pseudomonas aegrilactucae sp. nov. and Pseudomonas morbosilactucae sp. nov., pathogens causing bacterial rot of lettuce in Japan.</title>
        <authorList>
            <person name="Sawada H."/>
            <person name="Fujikawa T."/>
            <person name="Satou M."/>
        </authorList>
    </citation>
    <scope>NUCLEOTIDE SEQUENCE [LARGE SCALE GENOMIC DNA]</scope>
    <source>
        <strain evidence="1 2">MAFF 302046</strain>
    </source>
</reference>